<dbReference type="PANTHER" id="PTHR31973">
    <property type="entry name" value="POLYPROTEIN, PUTATIVE-RELATED"/>
    <property type="match status" value="1"/>
</dbReference>
<gene>
    <name evidence="2" type="ORF">Tci_053863</name>
</gene>
<name>A0A6L2NB74_TANCI</name>
<sequence length="414" mass="47938">MSLLFKLVDEPLVGLKRLKTKEDIEGEENVVIPKNTTDDPWLNKLLGKGNFIGHTDDPTDNLGGRFIHNENDPKDDIVDPKCKSKKNIIDADEGKCTTFKGKKPKDKNHNVDCSTNSNKVDCSSKPNHAECSSKPGTKKNYMTSEAIKKRLTMDRDGNNQMYPLVCAVGATSCTIEQQFLKNMEQIKELDPPAQSEDIMIYIRQRMCDMNKVSFKLEDTINPSVQRKLEDLKEKQRNWLVYPSGYRDVEVKRGDVSYGVNLHTKKCGFKFWELSEIPCVHAMETYYHMKMDPELEVNEYFSKQAWYNAYQDSIRPATRSKLWKPCENPSPLPPTERNTLSRPRKQRIKHPIEDENRVSRVGRVMHCNTCWEVGHNKKGCQNQPRPKPLGMETYSNLRQYQIHLWNNLKQLEVNL</sequence>
<dbReference type="AlphaFoldDB" id="A0A6L2NB74"/>
<evidence type="ECO:0000313" key="2">
    <source>
        <dbReference type="EMBL" id="GEU81885.1"/>
    </source>
</evidence>
<feature type="region of interest" description="Disordered" evidence="1">
    <location>
        <begin position="320"/>
        <end position="349"/>
    </location>
</feature>
<protein>
    <submittedName>
        <fullName evidence="2">Zinc finger, PMZ-type</fullName>
    </submittedName>
</protein>
<dbReference type="PANTHER" id="PTHR31973:SF189">
    <property type="entry name" value="TRANSPOSASE, MUDR, PLANT, MULE TRANSPOSASE DOMAIN PROTEIN-RELATED"/>
    <property type="match status" value="1"/>
</dbReference>
<reference evidence="2" key="1">
    <citation type="journal article" date="2019" name="Sci. Rep.">
        <title>Draft genome of Tanacetum cinerariifolium, the natural source of mosquito coil.</title>
        <authorList>
            <person name="Yamashiro T."/>
            <person name="Shiraishi A."/>
            <person name="Satake H."/>
            <person name="Nakayama K."/>
        </authorList>
    </citation>
    <scope>NUCLEOTIDE SEQUENCE</scope>
</reference>
<dbReference type="EMBL" id="BKCJ010008374">
    <property type="protein sequence ID" value="GEU81885.1"/>
    <property type="molecule type" value="Genomic_DNA"/>
</dbReference>
<organism evidence="2">
    <name type="scientific">Tanacetum cinerariifolium</name>
    <name type="common">Dalmatian daisy</name>
    <name type="synonym">Chrysanthemum cinerariifolium</name>
    <dbReference type="NCBI Taxonomy" id="118510"/>
    <lineage>
        <taxon>Eukaryota</taxon>
        <taxon>Viridiplantae</taxon>
        <taxon>Streptophyta</taxon>
        <taxon>Embryophyta</taxon>
        <taxon>Tracheophyta</taxon>
        <taxon>Spermatophyta</taxon>
        <taxon>Magnoliopsida</taxon>
        <taxon>eudicotyledons</taxon>
        <taxon>Gunneridae</taxon>
        <taxon>Pentapetalae</taxon>
        <taxon>asterids</taxon>
        <taxon>campanulids</taxon>
        <taxon>Asterales</taxon>
        <taxon>Asteraceae</taxon>
        <taxon>Asteroideae</taxon>
        <taxon>Anthemideae</taxon>
        <taxon>Anthemidinae</taxon>
        <taxon>Tanacetum</taxon>
    </lineage>
</organism>
<comment type="caution">
    <text evidence="2">The sequence shown here is derived from an EMBL/GenBank/DDBJ whole genome shotgun (WGS) entry which is preliminary data.</text>
</comment>
<evidence type="ECO:0000256" key="1">
    <source>
        <dbReference type="SAM" id="MobiDB-lite"/>
    </source>
</evidence>
<proteinExistence type="predicted"/>
<accession>A0A6L2NB74</accession>